<dbReference type="PANTHER" id="PTHR10828">
    <property type="entry name" value="M-PHASE INDUCER PHOSPHATASE DUAL SPECIFICITY PHOSPHATASE CDC25"/>
    <property type="match status" value="1"/>
</dbReference>
<keyword evidence="5 8" id="KW-0904">Protein phosphatase</keyword>
<feature type="compositionally biased region" description="Polar residues" evidence="9">
    <location>
        <begin position="532"/>
        <end position="551"/>
    </location>
</feature>
<dbReference type="GO" id="GO:0051301">
    <property type="term" value="P:cell division"/>
    <property type="evidence" value="ECO:0007669"/>
    <property type="project" value="UniProtKB-UniRule"/>
</dbReference>
<feature type="domain" description="Rhodanese" evidence="10">
    <location>
        <begin position="359"/>
        <end position="464"/>
    </location>
</feature>
<evidence type="ECO:0000256" key="8">
    <source>
        <dbReference type="RuleBase" id="RU368028"/>
    </source>
</evidence>
<evidence type="ECO:0000256" key="7">
    <source>
        <dbReference type="ARBA" id="ARBA00051722"/>
    </source>
</evidence>
<keyword evidence="3 8" id="KW-0498">Mitosis</keyword>
<reference evidence="12" key="1">
    <citation type="submission" date="2023-03" db="UniProtKB">
        <authorList>
            <consortium name="WormBaseParasite"/>
        </authorList>
    </citation>
    <scope>IDENTIFICATION</scope>
</reference>
<keyword evidence="11" id="KW-1185">Reference proteome</keyword>
<dbReference type="GO" id="GO:0005634">
    <property type="term" value="C:nucleus"/>
    <property type="evidence" value="ECO:0007669"/>
    <property type="project" value="TreeGrafter"/>
</dbReference>
<comment type="similarity">
    <text evidence="1 8">Belongs to the MPI phosphatase family.</text>
</comment>
<dbReference type="WBParaSite" id="ALUE_0001177601-mRNA-1">
    <property type="protein sequence ID" value="ALUE_0001177601-mRNA-1"/>
    <property type="gene ID" value="ALUE_0001177601"/>
</dbReference>
<evidence type="ECO:0000256" key="6">
    <source>
        <dbReference type="ARBA" id="ARBA00023306"/>
    </source>
</evidence>
<dbReference type="GO" id="GO:0005737">
    <property type="term" value="C:cytoplasm"/>
    <property type="evidence" value="ECO:0007669"/>
    <property type="project" value="TreeGrafter"/>
</dbReference>
<dbReference type="PANTHER" id="PTHR10828:SF76">
    <property type="entry name" value="M-PHASE INDUCER PHOSPHATASE"/>
    <property type="match status" value="1"/>
</dbReference>
<dbReference type="Gene3D" id="3.40.250.10">
    <property type="entry name" value="Rhodanese-like domain"/>
    <property type="match status" value="1"/>
</dbReference>
<name>A0A9J2PQH6_ASCLU</name>
<feature type="compositionally biased region" description="Polar residues" evidence="9">
    <location>
        <begin position="20"/>
        <end position="38"/>
    </location>
</feature>
<dbReference type="Proteomes" id="UP000036681">
    <property type="component" value="Unplaced"/>
</dbReference>
<evidence type="ECO:0000313" key="12">
    <source>
        <dbReference type="WBParaSite" id="ALUE_0001177601-mRNA-1"/>
    </source>
</evidence>
<dbReference type="EC" id="3.1.3.48" evidence="8"/>
<evidence type="ECO:0000256" key="5">
    <source>
        <dbReference type="ARBA" id="ARBA00022912"/>
    </source>
</evidence>
<evidence type="ECO:0000256" key="9">
    <source>
        <dbReference type="SAM" id="MobiDB-lite"/>
    </source>
</evidence>
<evidence type="ECO:0000256" key="1">
    <source>
        <dbReference type="ARBA" id="ARBA00011065"/>
    </source>
</evidence>
<keyword evidence="4 8" id="KW-0378">Hydrolase</keyword>
<dbReference type="InterPro" id="IPR000751">
    <property type="entry name" value="MPI_Phosphatase"/>
</dbReference>
<dbReference type="GO" id="GO:0004725">
    <property type="term" value="F:protein tyrosine phosphatase activity"/>
    <property type="evidence" value="ECO:0007669"/>
    <property type="project" value="UniProtKB-UniRule"/>
</dbReference>
<dbReference type="SMART" id="SM00450">
    <property type="entry name" value="RHOD"/>
    <property type="match status" value="1"/>
</dbReference>
<dbReference type="PROSITE" id="PS50206">
    <property type="entry name" value="RHODANESE_3"/>
    <property type="match status" value="1"/>
</dbReference>
<sequence>MDYRVEHQTDIVMDEDSRDSGVSVNSNNGHTDSTSSQFTVNAKNEYDVKARELDKDLLDLKIEEMCMDLDEVESSANELLMKKAAMKKLDNARTPLSDVANKWHPQEYDGFDLNESPKSRRDRSEGFFRTTMLEVVNHHSSFCSNSSNTNQKIVAWPRRMLSNQTVSSEVEDVWCDELNVTISDASSVFTDDTQSSTSSSTTAAKHVFVRRTQSDGPTIKNEARGEVRHLSNEDRTSVCETPLCALRAVRKRCYWQPKDTAENVAAKKAKAAGADILIDVKETDKVRPRRTSAISRALSSGALERGQFAKLRDDELPELLEVSYSLQTVPHPQVDSGAFRSISAETFIELLNKMDHEQFARRFVVVDCRYPYEYQGGHIKGAVNIHDPEDIIRFFFPDDTQQFVDISQKIPIFYCEFSQKRGPTMAHALRAHDRKVNEMRYPDVFYKEIYLVDYGYRRFYQLSKLMGLCEPNAYVTMTDTCYVNELRSFHFHRSRSLHSIDQSLCRRNHLNRRFGKISFRCLKSVIDTTTVVSSPQDEESPTQFANTTSVKQNEKAEEELQLTPLSKLDFS</sequence>
<feature type="region of interest" description="Disordered" evidence="9">
    <location>
        <begin position="532"/>
        <end position="571"/>
    </location>
</feature>
<evidence type="ECO:0000259" key="10">
    <source>
        <dbReference type="PROSITE" id="PS50206"/>
    </source>
</evidence>
<evidence type="ECO:0000256" key="4">
    <source>
        <dbReference type="ARBA" id="ARBA00022801"/>
    </source>
</evidence>
<dbReference type="CDD" id="cd01530">
    <property type="entry name" value="Cdc25"/>
    <property type="match status" value="1"/>
</dbReference>
<keyword evidence="6 8" id="KW-0131">Cell cycle</keyword>
<evidence type="ECO:0000256" key="3">
    <source>
        <dbReference type="ARBA" id="ARBA00022776"/>
    </source>
</evidence>
<evidence type="ECO:0000256" key="2">
    <source>
        <dbReference type="ARBA" id="ARBA00022618"/>
    </source>
</evidence>
<evidence type="ECO:0000313" key="11">
    <source>
        <dbReference type="Proteomes" id="UP000036681"/>
    </source>
</evidence>
<dbReference type="InterPro" id="IPR001763">
    <property type="entry name" value="Rhodanese-like_dom"/>
</dbReference>
<dbReference type="SUPFAM" id="SSF52821">
    <property type="entry name" value="Rhodanese/Cell cycle control phosphatase"/>
    <property type="match status" value="1"/>
</dbReference>
<proteinExistence type="inferred from homology"/>
<comment type="function">
    <text evidence="8">Tyrosine protein phosphatase which functions as a dosage-dependent inducer of mitotic progression.</text>
</comment>
<dbReference type="InterPro" id="IPR036873">
    <property type="entry name" value="Rhodanese-like_dom_sf"/>
</dbReference>
<dbReference type="PRINTS" id="PR00716">
    <property type="entry name" value="MPIPHPHTASE"/>
</dbReference>
<dbReference type="FunFam" id="3.40.250.10:FF:000021">
    <property type="entry name" value="M-phase inducer phosphatase cdc-25.2"/>
    <property type="match status" value="1"/>
</dbReference>
<organism evidence="11 12">
    <name type="scientific">Ascaris lumbricoides</name>
    <name type="common">Giant roundworm</name>
    <dbReference type="NCBI Taxonomy" id="6252"/>
    <lineage>
        <taxon>Eukaryota</taxon>
        <taxon>Metazoa</taxon>
        <taxon>Ecdysozoa</taxon>
        <taxon>Nematoda</taxon>
        <taxon>Chromadorea</taxon>
        <taxon>Rhabditida</taxon>
        <taxon>Spirurina</taxon>
        <taxon>Ascaridomorpha</taxon>
        <taxon>Ascaridoidea</taxon>
        <taxon>Ascarididae</taxon>
        <taxon>Ascaris</taxon>
    </lineage>
</organism>
<protein>
    <recommendedName>
        <fullName evidence="8">M-phase inducer phosphatase</fullName>
        <ecNumber evidence="8">3.1.3.48</ecNumber>
    </recommendedName>
</protein>
<dbReference type="AlphaFoldDB" id="A0A9J2PQH6"/>
<keyword evidence="2 8" id="KW-0132">Cell division</keyword>
<feature type="region of interest" description="Disordered" evidence="9">
    <location>
        <begin position="1"/>
        <end position="38"/>
    </location>
</feature>
<accession>A0A9J2PQH6</accession>
<dbReference type="GO" id="GO:0110032">
    <property type="term" value="P:positive regulation of G2/MI transition of meiotic cell cycle"/>
    <property type="evidence" value="ECO:0007669"/>
    <property type="project" value="TreeGrafter"/>
</dbReference>
<dbReference type="GO" id="GO:0000086">
    <property type="term" value="P:G2/M transition of mitotic cell cycle"/>
    <property type="evidence" value="ECO:0007669"/>
    <property type="project" value="TreeGrafter"/>
</dbReference>
<dbReference type="Pfam" id="PF00581">
    <property type="entry name" value="Rhodanese"/>
    <property type="match status" value="1"/>
</dbReference>
<comment type="catalytic activity">
    <reaction evidence="7 8">
        <text>O-phospho-L-tyrosyl-[protein] + H2O = L-tyrosyl-[protein] + phosphate</text>
        <dbReference type="Rhea" id="RHEA:10684"/>
        <dbReference type="Rhea" id="RHEA-COMP:10136"/>
        <dbReference type="Rhea" id="RHEA-COMP:20101"/>
        <dbReference type="ChEBI" id="CHEBI:15377"/>
        <dbReference type="ChEBI" id="CHEBI:43474"/>
        <dbReference type="ChEBI" id="CHEBI:46858"/>
        <dbReference type="ChEBI" id="CHEBI:61978"/>
        <dbReference type="EC" id="3.1.3.48"/>
    </reaction>
</comment>
<dbReference type="GO" id="GO:0010971">
    <property type="term" value="P:positive regulation of G2/M transition of mitotic cell cycle"/>
    <property type="evidence" value="ECO:0007669"/>
    <property type="project" value="TreeGrafter"/>
</dbReference>